<dbReference type="CDD" id="cd01129">
    <property type="entry name" value="PulE-GspE-like"/>
    <property type="match status" value="1"/>
</dbReference>
<dbReference type="InterPro" id="IPR013374">
    <property type="entry name" value="ATPase_typ4_pilus-assembl_PilB"/>
</dbReference>
<accession>A0A4V0NGM7</accession>
<comment type="subcellular location">
    <subcellularLocation>
        <location evidence="1">Cytoplasm</location>
    </subcellularLocation>
</comment>
<proteinExistence type="inferred from homology"/>
<gene>
    <name evidence="7" type="ORF">SOCE836_058740</name>
</gene>
<evidence type="ECO:0000256" key="3">
    <source>
        <dbReference type="ARBA" id="ARBA00022490"/>
    </source>
</evidence>
<organism evidence="7 8">
    <name type="scientific">Sorangium cellulosum</name>
    <name type="common">Polyangium cellulosum</name>
    <dbReference type="NCBI Taxonomy" id="56"/>
    <lineage>
        <taxon>Bacteria</taxon>
        <taxon>Pseudomonadati</taxon>
        <taxon>Myxococcota</taxon>
        <taxon>Polyangia</taxon>
        <taxon>Polyangiales</taxon>
        <taxon>Polyangiaceae</taxon>
        <taxon>Sorangium</taxon>
    </lineage>
</organism>
<dbReference type="NCBIfam" id="TIGR02538">
    <property type="entry name" value="type_IV_pilB"/>
    <property type="match status" value="1"/>
</dbReference>
<evidence type="ECO:0000256" key="2">
    <source>
        <dbReference type="ARBA" id="ARBA00006611"/>
    </source>
</evidence>
<evidence type="ECO:0000256" key="1">
    <source>
        <dbReference type="ARBA" id="ARBA00004496"/>
    </source>
</evidence>
<dbReference type="SUPFAM" id="SSF52540">
    <property type="entry name" value="P-loop containing nucleoside triphosphate hydrolases"/>
    <property type="match status" value="1"/>
</dbReference>
<dbReference type="FunFam" id="3.30.450.90:FF:000001">
    <property type="entry name" value="Type II secretion system ATPase GspE"/>
    <property type="match status" value="1"/>
</dbReference>
<evidence type="ECO:0000259" key="6">
    <source>
        <dbReference type="PROSITE" id="PS00662"/>
    </source>
</evidence>
<keyword evidence="5" id="KW-0067">ATP-binding</keyword>
<dbReference type="PROSITE" id="PS00662">
    <property type="entry name" value="T2SP_E"/>
    <property type="match status" value="1"/>
</dbReference>
<evidence type="ECO:0000256" key="4">
    <source>
        <dbReference type="ARBA" id="ARBA00022741"/>
    </source>
</evidence>
<keyword evidence="3" id="KW-0963">Cytoplasm</keyword>
<dbReference type="GO" id="GO:0009297">
    <property type="term" value="P:pilus assembly"/>
    <property type="evidence" value="ECO:0007669"/>
    <property type="project" value="InterPro"/>
</dbReference>
<dbReference type="Proteomes" id="UP000295497">
    <property type="component" value="Chromosome"/>
</dbReference>
<dbReference type="Gene3D" id="3.40.50.300">
    <property type="entry name" value="P-loop containing nucleotide triphosphate hydrolases"/>
    <property type="match status" value="1"/>
</dbReference>
<keyword evidence="4" id="KW-0547">Nucleotide-binding</keyword>
<dbReference type="RefSeq" id="WP_129577031.1">
    <property type="nucleotide sequence ID" value="NZ_CP012672.1"/>
</dbReference>
<name>A0A4V0NGM7_SORCE</name>
<evidence type="ECO:0000313" key="7">
    <source>
        <dbReference type="EMBL" id="AUX33712.1"/>
    </source>
</evidence>
<dbReference type="PANTHER" id="PTHR30258:SF1">
    <property type="entry name" value="PROTEIN TRANSPORT PROTEIN HOFB HOMOLOG"/>
    <property type="match status" value="1"/>
</dbReference>
<dbReference type="Pfam" id="PF00437">
    <property type="entry name" value="T2SSE"/>
    <property type="match status" value="1"/>
</dbReference>
<evidence type="ECO:0000313" key="8">
    <source>
        <dbReference type="Proteomes" id="UP000295497"/>
    </source>
</evidence>
<dbReference type="InterPro" id="IPR037257">
    <property type="entry name" value="T2SS_E_N_sf"/>
</dbReference>
<dbReference type="FunFam" id="3.30.300.160:FF:000002">
    <property type="entry name" value="Type II secretion system protein E"/>
    <property type="match status" value="1"/>
</dbReference>
<dbReference type="InterPro" id="IPR027417">
    <property type="entry name" value="P-loop_NTPase"/>
</dbReference>
<dbReference type="FunFam" id="3.40.50.300:FF:000398">
    <property type="entry name" value="Type IV pilus assembly ATPase PilB"/>
    <property type="match status" value="1"/>
</dbReference>
<dbReference type="InterPro" id="IPR001482">
    <property type="entry name" value="T2SS/T4SS_dom"/>
</dbReference>
<sequence length="566" mass="62248">MSTNHRLGELLVREKLISLQQLRQAQEEQRKTGQNLGYALAKLGYISDGEITSFLSTQHRVPAVALDEYEIDAEVSRLVSRDVCEKHKIIPISRSGTALVVAMADPTNLHAIDDIKFLTGFNVEPVVASETGITEAIERAYNVGPSYDEVLSEFGEEEVGFQVEADDVNVLELEKAAEGAPVVRLVNAILLNAIKKGASDIHVEPYEKKLRVRYRIDGVLMEEMQPPIKLKNAISSRLKIMSSLDIAERRLPQDGRIKLKMGRGREMDFRVSVLPTIWGEKIVLRLLDKSNLQLDMAKLGFDPKPLADFKWAIGQPWGMVLVTGPTGSGKTTTLYSALSELNQIGSNISTAEDPVEYNLHGINQVQMHDEIGLNFAMALRSFLRQDPDIIMVGEIRDFETAEIAVKAALTGHLVLSTLHTNDAPSTISRLLNMGVEPFLITASVNLVLAQRLARKICPDCRVPLRVDPRVLLDFGFTEQQVARADLVRGAGCKTCNGSGYKGRVALYEVMRFTDALKEMVLQGASTAELKAAAIKGGMLTLRMSGIEKVLAGVTTTEEVGRVTMGD</sequence>
<comment type="similarity">
    <text evidence="2">Belongs to the GSP E family.</text>
</comment>
<dbReference type="GO" id="GO:0005886">
    <property type="term" value="C:plasma membrane"/>
    <property type="evidence" value="ECO:0007669"/>
    <property type="project" value="TreeGrafter"/>
</dbReference>
<dbReference type="Gene3D" id="3.30.300.160">
    <property type="entry name" value="Type II secretion system, protein E, N-terminal domain"/>
    <property type="match status" value="1"/>
</dbReference>
<dbReference type="GO" id="GO:0016887">
    <property type="term" value="F:ATP hydrolysis activity"/>
    <property type="evidence" value="ECO:0007669"/>
    <property type="project" value="InterPro"/>
</dbReference>
<dbReference type="Gene3D" id="3.30.450.90">
    <property type="match status" value="1"/>
</dbReference>
<dbReference type="SUPFAM" id="SSF160246">
    <property type="entry name" value="EspE N-terminal domain-like"/>
    <property type="match status" value="1"/>
</dbReference>
<dbReference type="EMBL" id="CP012672">
    <property type="protein sequence ID" value="AUX33712.1"/>
    <property type="molecule type" value="Genomic_DNA"/>
</dbReference>
<dbReference type="Pfam" id="PF05157">
    <property type="entry name" value="MshEN"/>
    <property type="match status" value="1"/>
</dbReference>
<dbReference type="AlphaFoldDB" id="A0A4V0NGM7"/>
<protein>
    <submittedName>
        <fullName evidence="7">Type II secretion system protein E</fullName>
    </submittedName>
</protein>
<feature type="domain" description="Bacterial type II secretion system protein E" evidence="6">
    <location>
        <begin position="383"/>
        <end position="397"/>
    </location>
</feature>
<dbReference type="GO" id="GO:0005524">
    <property type="term" value="F:ATP binding"/>
    <property type="evidence" value="ECO:0007669"/>
    <property type="project" value="UniProtKB-KW"/>
</dbReference>
<evidence type="ECO:0000256" key="5">
    <source>
        <dbReference type="ARBA" id="ARBA00022840"/>
    </source>
</evidence>
<dbReference type="PANTHER" id="PTHR30258">
    <property type="entry name" value="TYPE II SECRETION SYSTEM PROTEIN GSPE-RELATED"/>
    <property type="match status" value="1"/>
</dbReference>
<dbReference type="GO" id="GO:0005737">
    <property type="term" value="C:cytoplasm"/>
    <property type="evidence" value="ECO:0007669"/>
    <property type="project" value="UniProtKB-SubCell"/>
</dbReference>
<dbReference type="InterPro" id="IPR007831">
    <property type="entry name" value="T2SS_GspE_N"/>
</dbReference>
<reference evidence="7 8" key="1">
    <citation type="submission" date="2015-09" db="EMBL/GenBank/DDBJ databases">
        <title>Sorangium comparison.</title>
        <authorList>
            <person name="Zaburannyi N."/>
            <person name="Bunk B."/>
            <person name="Overmann J."/>
            <person name="Mueller R."/>
        </authorList>
    </citation>
    <scope>NUCLEOTIDE SEQUENCE [LARGE SCALE GENOMIC DNA]</scope>
    <source>
        <strain evidence="7 8">So ce836</strain>
    </source>
</reference>